<dbReference type="Proteomes" id="UP000008825">
    <property type="component" value="Chromosome"/>
</dbReference>
<keyword evidence="1" id="KW-0449">Lipoprotein</keyword>
<dbReference type="HOGENOM" id="CLU_3061941_0_0_7"/>
<dbReference type="PROSITE" id="PS51257">
    <property type="entry name" value="PROKAR_LIPOPROTEIN"/>
    <property type="match status" value="1"/>
</dbReference>
<sequence length="53" mass="5913">MKRWMTYMLLAVSISGCASPTRYYRWSSDAGKRCFNTCESNLYACASGCGGEQ</sequence>
<name>E1P6C2_CITBB</name>
<evidence type="ECO:0000313" key="2">
    <source>
        <dbReference type="Proteomes" id="UP000008825"/>
    </source>
</evidence>
<protein>
    <submittedName>
        <fullName evidence="1">Lipoprotein, putative</fullName>
    </submittedName>
</protein>
<dbReference type="EMBL" id="CP001124">
    <property type="protein sequence ID" value="ADO00817.1"/>
    <property type="molecule type" value="Genomic_DNA"/>
</dbReference>
<dbReference type="KEGG" id="gbm:Gbem_4117"/>
<dbReference type="AlphaFoldDB" id="E1P6C2"/>
<accession>E1P6C2</accession>
<keyword evidence="2" id="KW-1185">Reference proteome</keyword>
<reference evidence="1 2" key="2">
    <citation type="journal article" date="2010" name="BMC Genomics">
        <title>The genome of Geobacter bemidjiensis, exemplar for the subsurface clade of Geobacter species that predominate in Fe(III)-reducing subsurface environments.</title>
        <authorList>
            <person name="Aklujkar M."/>
            <person name="Young N.D."/>
            <person name="Holmes D."/>
            <person name="Chavan M."/>
            <person name="Risso C."/>
            <person name="Kiss H.E."/>
            <person name="Han C.S."/>
            <person name="Land M.L."/>
            <person name="Lovley D.R."/>
        </authorList>
    </citation>
    <scope>NUCLEOTIDE SEQUENCE [LARGE SCALE GENOMIC DNA]</scope>
    <source>
        <strain evidence="2">ATCC BAA-1014 / DSM 16622 / JCM 12645 / Bem</strain>
    </source>
</reference>
<gene>
    <name evidence="1" type="ordered locus">Gbem_4117</name>
</gene>
<reference evidence="1 2" key="1">
    <citation type="submission" date="2008-07" db="EMBL/GenBank/DDBJ databases">
        <title>Complete sequence of Geobacter bemidjiensis BEM.</title>
        <authorList>
            <consortium name="US DOE Joint Genome Institute"/>
            <person name="Lucas S."/>
            <person name="Copeland A."/>
            <person name="Lapidus A."/>
            <person name="Glavina del Rio T."/>
            <person name="Dalin E."/>
            <person name="Tice H."/>
            <person name="Bruce D."/>
            <person name="Goodwin L."/>
            <person name="Pitluck S."/>
            <person name="Kiss H."/>
            <person name="Brettin T."/>
            <person name="Detter J.C."/>
            <person name="Han C."/>
            <person name="Kuske C.R."/>
            <person name="Schmutz J."/>
            <person name="Larimer F."/>
            <person name="Land M."/>
            <person name="Hauser L."/>
            <person name="Kyrpides N."/>
            <person name="Lykidis A."/>
            <person name="Lovley D."/>
            <person name="Richardson P."/>
        </authorList>
    </citation>
    <scope>NUCLEOTIDE SEQUENCE [LARGE SCALE GENOMIC DNA]</scope>
    <source>
        <strain evidence="2">ATCC BAA-1014 / DSM 16622 / JCM 12645 / Bem</strain>
    </source>
</reference>
<evidence type="ECO:0000313" key="1">
    <source>
        <dbReference type="EMBL" id="ADO00817.1"/>
    </source>
</evidence>
<proteinExistence type="predicted"/>
<organism evidence="1 2">
    <name type="scientific">Citrifermentans bemidjiense (strain ATCC BAA-1014 / DSM 16622 / JCM 12645 / Bem)</name>
    <name type="common">Geobacter bemidjiensis</name>
    <dbReference type="NCBI Taxonomy" id="404380"/>
    <lineage>
        <taxon>Bacteria</taxon>
        <taxon>Pseudomonadati</taxon>
        <taxon>Thermodesulfobacteriota</taxon>
        <taxon>Desulfuromonadia</taxon>
        <taxon>Geobacterales</taxon>
        <taxon>Geobacteraceae</taxon>
        <taxon>Citrifermentans</taxon>
    </lineage>
</organism>